<dbReference type="PANTHER" id="PTHR11097:SF9">
    <property type="entry name" value="EXOSOME COMPLEX COMPONENT RRP43"/>
    <property type="match status" value="1"/>
</dbReference>
<dbReference type="GO" id="GO:0071035">
    <property type="term" value="P:nuclear polyadenylation-dependent rRNA catabolic process"/>
    <property type="evidence" value="ECO:0007669"/>
    <property type="project" value="TreeGrafter"/>
</dbReference>
<dbReference type="GO" id="GO:0016075">
    <property type="term" value="P:rRNA catabolic process"/>
    <property type="evidence" value="ECO:0007669"/>
    <property type="project" value="TreeGrafter"/>
</dbReference>
<keyword evidence="8" id="KW-0539">Nucleus</keyword>
<dbReference type="GO" id="GO:0034475">
    <property type="term" value="P:U4 snRNA 3'-end processing"/>
    <property type="evidence" value="ECO:0007669"/>
    <property type="project" value="TreeGrafter"/>
</dbReference>
<reference evidence="14 15" key="1">
    <citation type="journal article" date="2013" name="Genome Biol.">
        <title>Draft genome of the mountain pine beetle, Dendroctonus ponderosae Hopkins, a major forest pest.</title>
        <authorList>
            <person name="Keeling C.I."/>
            <person name="Yuen M.M."/>
            <person name="Liao N.Y."/>
            <person name="Docking T.R."/>
            <person name="Chan S.K."/>
            <person name="Taylor G.A."/>
            <person name="Palmquist D.L."/>
            <person name="Jackman S.D."/>
            <person name="Nguyen A."/>
            <person name="Li M."/>
            <person name="Henderson H."/>
            <person name="Janes J.K."/>
            <person name="Zhao Y."/>
            <person name="Pandoh P."/>
            <person name="Moore R."/>
            <person name="Sperling F.A."/>
            <person name="Huber D.P."/>
            <person name="Birol I."/>
            <person name="Jones S.J."/>
            <person name="Bohlmann J."/>
        </authorList>
    </citation>
    <scope>NUCLEOTIDE SEQUENCE</scope>
</reference>
<dbReference type="PANTHER" id="PTHR11097">
    <property type="entry name" value="EXOSOME COMPLEX EXONUCLEASE RIBOSOMAL RNA PROCESSING PROTEIN"/>
    <property type="match status" value="1"/>
</dbReference>
<keyword evidence="7" id="KW-0694">RNA-binding</keyword>
<dbReference type="CDD" id="cd11369">
    <property type="entry name" value="RNase_PH_RRP43"/>
    <property type="match status" value="1"/>
</dbReference>
<dbReference type="SUPFAM" id="SSF54211">
    <property type="entry name" value="Ribosomal protein S5 domain 2-like"/>
    <property type="match status" value="1"/>
</dbReference>
<dbReference type="GO" id="GO:0005730">
    <property type="term" value="C:nucleolus"/>
    <property type="evidence" value="ECO:0007669"/>
    <property type="project" value="UniProtKB-SubCell"/>
</dbReference>
<name>U4U0H3_DENPD</name>
<comment type="subcellular location">
    <subcellularLocation>
        <location evidence="1">Cytoplasm</location>
    </subcellularLocation>
    <subcellularLocation>
        <location evidence="2">Nucleus</location>
        <location evidence="2">Nucleolus</location>
    </subcellularLocation>
</comment>
<dbReference type="GO" id="GO:0000467">
    <property type="term" value="P:exonucleolytic trimming to generate mature 3'-end of 5.8S rRNA from tricistronic rRNA transcript (SSU-rRNA, 5.8S rRNA, LSU-rRNA)"/>
    <property type="evidence" value="ECO:0007669"/>
    <property type="project" value="TreeGrafter"/>
</dbReference>
<sequence length="276" mass="30135">MAEEYKSLHPLKYYRDYFAHDIRPDGREFADYRPVIVNVGSISTADGSAIAKVGKTTVICGVKAELCRPRPECPNKGFLVPNLELSPLCSSKFKSGPPGEEAQVLTQLIADVIENSRCINLEELCLLKDKLAWCLYADLVCLDYDGSLLDACIVALMACLRSVTLPHIDYDPALDVKQTNLQERRHIAVHSMPLACTLAIFDDKILLTDPTVEEENLSSGSVTVVINGDELCSVHKPGGSILSEDQLLDCIGKSQARAKSLQELINSAVNAANKMG</sequence>
<dbReference type="GO" id="GO:0000177">
    <property type="term" value="C:cytoplasmic exosome (RNase complex)"/>
    <property type="evidence" value="ECO:0007669"/>
    <property type="project" value="TreeGrafter"/>
</dbReference>
<keyword evidence="6" id="KW-0271">Exosome</keyword>
<comment type="similarity">
    <text evidence="3">Belongs to the RNase PH family.</text>
</comment>
<feature type="domain" description="Exoribonuclease phosphorolytic" evidence="10">
    <location>
        <begin position="32"/>
        <end position="166"/>
    </location>
</feature>
<proteinExistence type="inferred from homology"/>
<dbReference type="InterPro" id="IPR050590">
    <property type="entry name" value="Exosome_comp_Rrp42_subfam"/>
</dbReference>
<reference evidence="13" key="2">
    <citation type="submission" date="2024-08" db="UniProtKB">
        <authorList>
            <consortium name="EnsemblMetazoa"/>
        </authorList>
    </citation>
    <scope>IDENTIFICATION</scope>
</reference>
<dbReference type="SUPFAM" id="SSF55666">
    <property type="entry name" value="Ribonuclease PH domain 2-like"/>
    <property type="match status" value="1"/>
</dbReference>
<evidence type="ECO:0000256" key="9">
    <source>
        <dbReference type="ARBA" id="ARBA00030617"/>
    </source>
</evidence>
<gene>
    <name evidence="13" type="primary">109532978</name>
    <name evidence="12" type="ORF">D910_00610</name>
</gene>
<evidence type="ECO:0000256" key="3">
    <source>
        <dbReference type="ARBA" id="ARBA00006678"/>
    </source>
</evidence>
<dbReference type="EMBL" id="KB630337">
    <property type="protein sequence ID" value="ERL83540.1"/>
    <property type="molecule type" value="Genomic_DNA"/>
</dbReference>
<dbReference type="KEGG" id="dpa:109532978"/>
<dbReference type="InterPro" id="IPR015847">
    <property type="entry name" value="ExoRNase_PH_dom2"/>
</dbReference>
<dbReference type="GO" id="GO:0034473">
    <property type="term" value="P:U1 snRNA 3'-end processing"/>
    <property type="evidence" value="ECO:0007669"/>
    <property type="project" value="TreeGrafter"/>
</dbReference>
<evidence type="ECO:0000256" key="1">
    <source>
        <dbReference type="ARBA" id="ARBA00004496"/>
    </source>
</evidence>
<evidence type="ECO:0000256" key="4">
    <source>
        <dbReference type="ARBA" id="ARBA00022490"/>
    </source>
</evidence>
<dbReference type="GO" id="GO:0034476">
    <property type="term" value="P:U5 snRNA 3'-end processing"/>
    <property type="evidence" value="ECO:0007669"/>
    <property type="project" value="TreeGrafter"/>
</dbReference>
<dbReference type="InterPro" id="IPR020568">
    <property type="entry name" value="Ribosomal_Su5_D2-typ_SF"/>
</dbReference>
<dbReference type="InterPro" id="IPR033196">
    <property type="entry name" value="Rrp43"/>
</dbReference>
<evidence type="ECO:0000256" key="7">
    <source>
        <dbReference type="ARBA" id="ARBA00022884"/>
    </source>
</evidence>
<dbReference type="Proteomes" id="UP000019118">
    <property type="component" value="Unassembled WGS sequence"/>
</dbReference>
<evidence type="ECO:0000256" key="2">
    <source>
        <dbReference type="ARBA" id="ARBA00004604"/>
    </source>
</evidence>
<organism evidence="12 15">
    <name type="scientific">Dendroctonus ponderosae</name>
    <name type="common">Mountain pine beetle</name>
    <dbReference type="NCBI Taxonomy" id="77166"/>
    <lineage>
        <taxon>Eukaryota</taxon>
        <taxon>Metazoa</taxon>
        <taxon>Ecdysozoa</taxon>
        <taxon>Arthropoda</taxon>
        <taxon>Hexapoda</taxon>
        <taxon>Insecta</taxon>
        <taxon>Pterygota</taxon>
        <taxon>Neoptera</taxon>
        <taxon>Endopterygota</taxon>
        <taxon>Coleoptera</taxon>
        <taxon>Polyphaga</taxon>
        <taxon>Cucujiformia</taxon>
        <taxon>Curculionidae</taxon>
        <taxon>Scolytinae</taxon>
        <taxon>Dendroctonus</taxon>
    </lineage>
</organism>
<evidence type="ECO:0000259" key="11">
    <source>
        <dbReference type="Pfam" id="PF03725"/>
    </source>
</evidence>
<evidence type="ECO:0000313" key="12">
    <source>
        <dbReference type="EMBL" id="ERL83540.1"/>
    </source>
</evidence>
<dbReference type="GO" id="GO:0000176">
    <property type="term" value="C:nuclear exosome (RNase complex)"/>
    <property type="evidence" value="ECO:0007669"/>
    <property type="project" value="TreeGrafter"/>
</dbReference>
<evidence type="ECO:0000313" key="13">
    <source>
        <dbReference type="EnsemblMetazoa" id="XP_019753702.1"/>
    </source>
</evidence>
<keyword evidence="5" id="KW-0698">rRNA processing</keyword>
<evidence type="ECO:0000256" key="6">
    <source>
        <dbReference type="ARBA" id="ARBA00022835"/>
    </source>
</evidence>
<dbReference type="Pfam" id="PF01138">
    <property type="entry name" value="RNase_PH"/>
    <property type="match status" value="1"/>
</dbReference>
<dbReference type="GO" id="GO:0071028">
    <property type="term" value="P:nuclear mRNA surveillance"/>
    <property type="evidence" value="ECO:0007669"/>
    <property type="project" value="TreeGrafter"/>
</dbReference>
<keyword evidence="4" id="KW-0963">Cytoplasm</keyword>
<dbReference type="Pfam" id="PF03725">
    <property type="entry name" value="RNase_PH_C"/>
    <property type="match status" value="1"/>
</dbReference>
<dbReference type="GO" id="GO:0071038">
    <property type="term" value="P:TRAMP-dependent tRNA surveillance pathway"/>
    <property type="evidence" value="ECO:0007669"/>
    <property type="project" value="TreeGrafter"/>
</dbReference>
<evidence type="ECO:0000256" key="5">
    <source>
        <dbReference type="ARBA" id="ARBA00022552"/>
    </source>
</evidence>
<protein>
    <recommendedName>
        <fullName evidence="9">Ribosomal RNA-processing protein 43</fullName>
    </recommendedName>
</protein>
<dbReference type="InterPro" id="IPR036345">
    <property type="entry name" value="ExoRNase_PH_dom2_sf"/>
</dbReference>
<dbReference type="GO" id="GO:0035925">
    <property type="term" value="F:mRNA 3'-UTR AU-rich region binding"/>
    <property type="evidence" value="ECO:0007669"/>
    <property type="project" value="TreeGrafter"/>
</dbReference>
<accession>U4U0H3</accession>
<dbReference type="OrthoDB" id="45882at2759"/>
<dbReference type="FunFam" id="3.30.230.70:FF:000017">
    <property type="entry name" value="Exosome complex component Rrp42"/>
    <property type="match status" value="1"/>
</dbReference>
<feature type="domain" description="Exoribonuclease phosphorolytic" evidence="11">
    <location>
        <begin position="192"/>
        <end position="252"/>
    </location>
</feature>
<dbReference type="AlphaFoldDB" id="U4U0H3"/>
<dbReference type="Proteomes" id="UP000030742">
    <property type="component" value="Unassembled WGS sequence"/>
</dbReference>
<evidence type="ECO:0000313" key="14">
    <source>
        <dbReference type="Proteomes" id="UP000019118"/>
    </source>
</evidence>
<evidence type="ECO:0000256" key="8">
    <source>
        <dbReference type="ARBA" id="ARBA00023242"/>
    </source>
</evidence>
<dbReference type="InterPro" id="IPR001247">
    <property type="entry name" value="ExoRNase_PH_dom1"/>
</dbReference>
<evidence type="ECO:0000313" key="15">
    <source>
        <dbReference type="Proteomes" id="UP000030742"/>
    </source>
</evidence>
<dbReference type="InterPro" id="IPR027408">
    <property type="entry name" value="PNPase/RNase_PH_dom_sf"/>
</dbReference>
<dbReference type="Gene3D" id="3.30.230.70">
    <property type="entry name" value="GHMP Kinase, N-terminal domain"/>
    <property type="match status" value="1"/>
</dbReference>
<evidence type="ECO:0000259" key="10">
    <source>
        <dbReference type="Pfam" id="PF01138"/>
    </source>
</evidence>
<dbReference type="STRING" id="77166.U4U0H3"/>
<keyword evidence="14" id="KW-1185">Reference proteome</keyword>
<dbReference type="EnsemblMetazoa" id="XM_019898143.1">
    <property type="protein sequence ID" value="XP_019753702.1"/>
    <property type="gene ID" value="LOC109532978"/>
</dbReference>